<dbReference type="GO" id="GO:0008270">
    <property type="term" value="F:zinc ion binding"/>
    <property type="evidence" value="ECO:0007669"/>
    <property type="project" value="UniProtKB-KW"/>
</dbReference>
<organism evidence="3 4">
    <name type="scientific">Popillia japonica</name>
    <name type="common">Japanese beetle</name>
    <dbReference type="NCBI Taxonomy" id="7064"/>
    <lineage>
        <taxon>Eukaryota</taxon>
        <taxon>Metazoa</taxon>
        <taxon>Ecdysozoa</taxon>
        <taxon>Arthropoda</taxon>
        <taxon>Hexapoda</taxon>
        <taxon>Insecta</taxon>
        <taxon>Pterygota</taxon>
        <taxon>Neoptera</taxon>
        <taxon>Endopterygota</taxon>
        <taxon>Coleoptera</taxon>
        <taxon>Polyphaga</taxon>
        <taxon>Scarabaeiformia</taxon>
        <taxon>Scarabaeidae</taxon>
        <taxon>Rutelinae</taxon>
        <taxon>Popillia</taxon>
    </lineage>
</organism>
<dbReference type="PROSITE" id="PS50158">
    <property type="entry name" value="ZF_CCHC"/>
    <property type="match status" value="1"/>
</dbReference>
<dbReference type="InterPro" id="IPR001878">
    <property type="entry name" value="Znf_CCHC"/>
</dbReference>
<protein>
    <recommendedName>
        <fullName evidence="2">CCHC-type domain-containing protein</fullName>
    </recommendedName>
</protein>
<name>A0AAW1ITA8_POPJA</name>
<dbReference type="EMBL" id="JASPKY010000566">
    <property type="protein sequence ID" value="KAK9692808.1"/>
    <property type="molecule type" value="Genomic_DNA"/>
</dbReference>
<reference evidence="3 4" key="1">
    <citation type="journal article" date="2024" name="BMC Genomics">
        <title>De novo assembly and annotation of Popillia japonica's genome with initial clues to its potential as an invasive pest.</title>
        <authorList>
            <person name="Cucini C."/>
            <person name="Boschi S."/>
            <person name="Funari R."/>
            <person name="Cardaioli E."/>
            <person name="Iannotti N."/>
            <person name="Marturano G."/>
            <person name="Paoli F."/>
            <person name="Bruttini M."/>
            <person name="Carapelli A."/>
            <person name="Frati F."/>
            <person name="Nardi F."/>
        </authorList>
    </citation>
    <scope>NUCLEOTIDE SEQUENCE [LARGE SCALE GENOMIC DNA]</scope>
    <source>
        <strain evidence="3">DMR45628</strain>
    </source>
</reference>
<dbReference type="Proteomes" id="UP001458880">
    <property type="component" value="Unassembled WGS sequence"/>
</dbReference>
<dbReference type="Gene3D" id="4.10.60.10">
    <property type="entry name" value="Zinc finger, CCHC-type"/>
    <property type="match status" value="1"/>
</dbReference>
<dbReference type="SMART" id="SM00343">
    <property type="entry name" value="ZnF_C2HC"/>
    <property type="match status" value="2"/>
</dbReference>
<feature type="domain" description="CCHC-type" evidence="2">
    <location>
        <begin position="233"/>
        <end position="247"/>
    </location>
</feature>
<evidence type="ECO:0000313" key="3">
    <source>
        <dbReference type="EMBL" id="KAK9692808.1"/>
    </source>
</evidence>
<gene>
    <name evidence="3" type="ORF">QE152_g34899</name>
</gene>
<evidence type="ECO:0000256" key="1">
    <source>
        <dbReference type="PROSITE-ProRule" id="PRU00047"/>
    </source>
</evidence>
<evidence type="ECO:0000259" key="2">
    <source>
        <dbReference type="PROSITE" id="PS50158"/>
    </source>
</evidence>
<dbReference type="InterPro" id="IPR036875">
    <property type="entry name" value="Znf_CCHC_sf"/>
</dbReference>
<sequence>MLTELRNNMQIQVTEKMNIILSDGLDKDYIRKLLEYVFANTSLNISLLVAPTTASNTQKAPAKNSTARPQTEKVIIKNTGSTYADLLKSVKNNVDLNQVGVKVKTIRRTAAGDLMLEVEGDKKKAGKKKAGALKEAISNRTGNEVRIANNTVTMHVLDIDAATNIDEVENALRTILPGNGHDIIVKSMRPSRDGNQIATVQASRLNANKLTKAGRIKIGWVSCRIRERVVVPRCYRCLEFGHSSKECEGPDRSKLCINCGQEGHKATRATKPLTAKRYITA</sequence>
<evidence type="ECO:0000313" key="4">
    <source>
        <dbReference type="Proteomes" id="UP001458880"/>
    </source>
</evidence>
<keyword evidence="4" id="KW-1185">Reference proteome</keyword>
<dbReference type="GO" id="GO:0003676">
    <property type="term" value="F:nucleic acid binding"/>
    <property type="evidence" value="ECO:0007669"/>
    <property type="project" value="InterPro"/>
</dbReference>
<dbReference type="SUPFAM" id="SSF57756">
    <property type="entry name" value="Retrovirus zinc finger-like domains"/>
    <property type="match status" value="1"/>
</dbReference>
<accession>A0AAW1ITA8</accession>
<keyword evidence="1" id="KW-0863">Zinc-finger</keyword>
<keyword evidence="1" id="KW-0862">Zinc</keyword>
<proteinExistence type="predicted"/>
<dbReference type="AlphaFoldDB" id="A0AAW1ITA8"/>
<comment type="caution">
    <text evidence="3">The sequence shown here is derived from an EMBL/GenBank/DDBJ whole genome shotgun (WGS) entry which is preliminary data.</text>
</comment>
<keyword evidence="1" id="KW-0479">Metal-binding</keyword>